<feature type="domain" description="Reverse transcriptase" evidence="1">
    <location>
        <begin position="1"/>
        <end position="132"/>
    </location>
</feature>
<sequence length="273" mass="31293">MVMTNGTTSKPFTLERGCRQGCCLSPLLFAIAIEPLATALRNDENIKGINIGNQDLKTSLYADDLLIYMTDPKSSIPYLMRLLEDYSKASGYKINYGKTEIMPLNESALNQIPYVSCFKWSPKGLRYLGINISNDLNQIYRLNYGPLIDNLKANIHKWKDLPLSLIGRVNLVKMAILPKFLYLFQTIPVKCPTSLFTTIDSLISKCIWSFKHLPKKCILLYWKNQIPPTKQHWWNELLSYCTPEKIKYNVIGKPQIFNKVWGVILDTNTNCKS</sequence>
<accession>A0A8C6T7J7</accession>
<dbReference type="InterPro" id="IPR000477">
    <property type="entry name" value="RT_dom"/>
</dbReference>
<dbReference type="Proteomes" id="UP000694523">
    <property type="component" value="Unplaced"/>
</dbReference>
<dbReference type="PROSITE" id="PS50878">
    <property type="entry name" value="RT_POL"/>
    <property type="match status" value="1"/>
</dbReference>
<name>A0A8C6T7J7_9GOBI</name>
<protein>
    <recommendedName>
        <fullName evidence="1">Reverse transcriptase domain-containing protein</fullName>
    </recommendedName>
</protein>
<dbReference type="Pfam" id="PF00078">
    <property type="entry name" value="RVT_1"/>
    <property type="match status" value="1"/>
</dbReference>
<dbReference type="PANTHER" id="PTHR31635">
    <property type="entry name" value="REVERSE TRANSCRIPTASE DOMAIN-CONTAINING PROTEIN-RELATED"/>
    <property type="match status" value="1"/>
</dbReference>
<evidence type="ECO:0000313" key="3">
    <source>
        <dbReference type="Proteomes" id="UP000694523"/>
    </source>
</evidence>
<dbReference type="AlphaFoldDB" id="A0A8C6T7J7"/>
<reference evidence="2" key="1">
    <citation type="submission" date="2025-08" db="UniProtKB">
        <authorList>
            <consortium name="Ensembl"/>
        </authorList>
    </citation>
    <scope>IDENTIFICATION</scope>
</reference>
<organism evidence="2 3">
    <name type="scientific">Neogobius melanostomus</name>
    <name type="common">round goby</name>
    <dbReference type="NCBI Taxonomy" id="47308"/>
    <lineage>
        <taxon>Eukaryota</taxon>
        <taxon>Metazoa</taxon>
        <taxon>Chordata</taxon>
        <taxon>Craniata</taxon>
        <taxon>Vertebrata</taxon>
        <taxon>Euteleostomi</taxon>
        <taxon>Actinopterygii</taxon>
        <taxon>Neopterygii</taxon>
        <taxon>Teleostei</taxon>
        <taxon>Neoteleostei</taxon>
        <taxon>Acanthomorphata</taxon>
        <taxon>Gobiaria</taxon>
        <taxon>Gobiiformes</taxon>
        <taxon>Gobioidei</taxon>
        <taxon>Gobiidae</taxon>
        <taxon>Benthophilinae</taxon>
        <taxon>Neogobiini</taxon>
        <taxon>Neogobius</taxon>
    </lineage>
</organism>
<keyword evidence="3" id="KW-1185">Reference proteome</keyword>
<dbReference type="InterPro" id="IPR043502">
    <property type="entry name" value="DNA/RNA_pol_sf"/>
</dbReference>
<proteinExistence type="predicted"/>
<evidence type="ECO:0000259" key="1">
    <source>
        <dbReference type="PROSITE" id="PS50878"/>
    </source>
</evidence>
<dbReference type="SUPFAM" id="SSF56672">
    <property type="entry name" value="DNA/RNA polymerases"/>
    <property type="match status" value="1"/>
</dbReference>
<dbReference type="Ensembl" id="ENSNMLT00000018153.1">
    <property type="protein sequence ID" value="ENSNMLP00000016158.1"/>
    <property type="gene ID" value="ENSNMLG00000010700.1"/>
</dbReference>
<reference evidence="2" key="2">
    <citation type="submission" date="2025-09" db="UniProtKB">
        <authorList>
            <consortium name="Ensembl"/>
        </authorList>
    </citation>
    <scope>IDENTIFICATION</scope>
</reference>
<evidence type="ECO:0000313" key="2">
    <source>
        <dbReference type="Ensembl" id="ENSNMLP00000016158.1"/>
    </source>
</evidence>
<dbReference type="PANTHER" id="PTHR31635:SF196">
    <property type="entry name" value="REVERSE TRANSCRIPTASE DOMAIN-CONTAINING PROTEIN-RELATED"/>
    <property type="match status" value="1"/>
</dbReference>